<organism evidence="2 3">
    <name type="scientific">Nitzschia inconspicua</name>
    <dbReference type="NCBI Taxonomy" id="303405"/>
    <lineage>
        <taxon>Eukaryota</taxon>
        <taxon>Sar</taxon>
        <taxon>Stramenopiles</taxon>
        <taxon>Ochrophyta</taxon>
        <taxon>Bacillariophyta</taxon>
        <taxon>Bacillariophyceae</taxon>
        <taxon>Bacillariophycidae</taxon>
        <taxon>Bacillariales</taxon>
        <taxon>Bacillariaceae</taxon>
        <taxon>Nitzschia</taxon>
    </lineage>
</organism>
<dbReference type="PROSITE" id="PS51257">
    <property type="entry name" value="PROKAR_LIPOPROTEIN"/>
    <property type="match status" value="1"/>
</dbReference>
<dbReference type="EMBL" id="JAGRRH010000018">
    <property type="protein sequence ID" value="KAG7350495.1"/>
    <property type="molecule type" value="Genomic_DNA"/>
</dbReference>
<dbReference type="AlphaFoldDB" id="A0A9K3KUY9"/>
<reference evidence="2" key="1">
    <citation type="journal article" date="2021" name="Sci. Rep.">
        <title>Diploid genomic architecture of Nitzschia inconspicua, an elite biomass production diatom.</title>
        <authorList>
            <person name="Oliver A."/>
            <person name="Podell S."/>
            <person name="Pinowska A."/>
            <person name="Traller J.C."/>
            <person name="Smith S.R."/>
            <person name="McClure R."/>
            <person name="Beliaev A."/>
            <person name="Bohutskyi P."/>
            <person name="Hill E.A."/>
            <person name="Rabines A."/>
            <person name="Zheng H."/>
            <person name="Allen L.Z."/>
            <person name="Kuo A."/>
            <person name="Grigoriev I.V."/>
            <person name="Allen A.E."/>
            <person name="Hazlebeck D."/>
            <person name="Allen E.E."/>
        </authorList>
    </citation>
    <scope>NUCLEOTIDE SEQUENCE</scope>
    <source>
        <strain evidence="2">Hildebrandi</strain>
    </source>
</reference>
<protein>
    <submittedName>
        <fullName evidence="2">DUF2358 domain containing protein</fullName>
    </submittedName>
</protein>
<reference evidence="2" key="2">
    <citation type="submission" date="2021-04" db="EMBL/GenBank/DDBJ databases">
        <authorList>
            <person name="Podell S."/>
        </authorList>
    </citation>
    <scope>NUCLEOTIDE SEQUENCE</scope>
    <source>
        <strain evidence="2">Hildebrandi</strain>
    </source>
</reference>
<feature type="signal peptide" evidence="1">
    <location>
        <begin position="1"/>
        <end position="27"/>
    </location>
</feature>
<accession>A0A9K3KUY9</accession>
<keyword evidence="3" id="KW-1185">Reference proteome</keyword>
<sequence length="333" mass="37900">MESCSRKRGRTLALLATTLALFSSCNLETHIAEAFSRNSLVNVNNHFDGGKTRISRSNMILCMADEKQNEVSMSTPFASSGSLSSALNPMEAWCITHMDVLYSKSLSIKCPFIRRRTADFLDGMDMVMRFLIIRHKSLPLIGPPPGCRSLSDSTGRHKRTHLPLADLVEIIRQDWKTHNHKGYYITGRLNTTIYRDDCFFDGPDPDMPVRGLRKYLNAASQLFDTATSTAELISLELGQVRSETGESKTLFPKDTYATIIARWQLQGVLHLPWHPSLPKWRGTTVYHLDETHLIYKHEEFWDISVLQAFTQTLWPQVGNRIWNKPAEESATRN</sequence>
<feature type="chain" id="PRO_5039890774" evidence="1">
    <location>
        <begin position="28"/>
        <end position="333"/>
    </location>
</feature>
<evidence type="ECO:0000313" key="3">
    <source>
        <dbReference type="Proteomes" id="UP000693970"/>
    </source>
</evidence>
<keyword evidence="1" id="KW-0732">Signal</keyword>
<dbReference type="Pfam" id="PF10184">
    <property type="entry name" value="DUF2358"/>
    <property type="match status" value="1"/>
</dbReference>
<dbReference type="OrthoDB" id="348976at2759"/>
<proteinExistence type="predicted"/>
<dbReference type="PANTHER" id="PTHR34123:SF3">
    <property type="entry name" value="SNOAL-LIKE DOMAIN-CONTAINING PROTEIN"/>
    <property type="match status" value="1"/>
</dbReference>
<evidence type="ECO:0000313" key="2">
    <source>
        <dbReference type="EMBL" id="KAG7350495.1"/>
    </source>
</evidence>
<dbReference type="Proteomes" id="UP000693970">
    <property type="component" value="Unassembled WGS sequence"/>
</dbReference>
<dbReference type="PANTHER" id="PTHR34123">
    <property type="entry name" value="OS04G0578200 PROTEIN"/>
    <property type="match status" value="1"/>
</dbReference>
<gene>
    <name evidence="2" type="ORF">IV203_009855</name>
</gene>
<comment type="caution">
    <text evidence="2">The sequence shown here is derived from an EMBL/GenBank/DDBJ whole genome shotgun (WGS) entry which is preliminary data.</text>
</comment>
<evidence type="ECO:0000256" key="1">
    <source>
        <dbReference type="SAM" id="SignalP"/>
    </source>
</evidence>
<dbReference type="InterPro" id="IPR018790">
    <property type="entry name" value="DUF2358"/>
</dbReference>
<name>A0A9K3KUY9_9STRA</name>